<keyword evidence="2" id="KW-1185">Reference proteome</keyword>
<sequence length="43" mass="4635">MFLEVTVTDASEFETDLHVKGEALHGYRILEVGSPSVSNAIAT</sequence>
<organism evidence="1 2">
    <name type="scientific">Actinomadura vinacea</name>
    <dbReference type="NCBI Taxonomy" id="115336"/>
    <lineage>
        <taxon>Bacteria</taxon>
        <taxon>Bacillati</taxon>
        <taxon>Actinomycetota</taxon>
        <taxon>Actinomycetes</taxon>
        <taxon>Streptosporangiales</taxon>
        <taxon>Thermomonosporaceae</taxon>
        <taxon>Actinomadura</taxon>
    </lineage>
</organism>
<dbReference type="Proteomes" id="UP001501231">
    <property type="component" value="Unassembled WGS sequence"/>
</dbReference>
<dbReference type="EMBL" id="BAAARW010000021">
    <property type="protein sequence ID" value="GAA2436774.1"/>
    <property type="molecule type" value="Genomic_DNA"/>
</dbReference>
<comment type="caution">
    <text evidence="1">The sequence shown here is derived from an EMBL/GenBank/DDBJ whole genome shotgun (WGS) entry which is preliminary data.</text>
</comment>
<evidence type="ECO:0000313" key="2">
    <source>
        <dbReference type="Proteomes" id="UP001501231"/>
    </source>
</evidence>
<accession>A0ABN3JPX7</accession>
<dbReference type="RefSeq" id="WP_344593360.1">
    <property type="nucleotide sequence ID" value="NZ_BAAARW010000021.1"/>
</dbReference>
<evidence type="ECO:0000313" key="1">
    <source>
        <dbReference type="EMBL" id="GAA2436774.1"/>
    </source>
</evidence>
<gene>
    <name evidence="1" type="ORF">GCM10010191_59500</name>
</gene>
<reference evidence="1 2" key="1">
    <citation type="journal article" date="2019" name="Int. J. Syst. Evol. Microbiol.">
        <title>The Global Catalogue of Microorganisms (GCM) 10K type strain sequencing project: providing services to taxonomists for standard genome sequencing and annotation.</title>
        <authorList>
            <consortium name="The Broad Institute Genomics Platform"/>
            <consortium name="The Broad Institute Genome Sequencing Center for Infectious Disease"/>
            <person name="Wu L."/>
            <person name="Ma J."/>
        </authorList>
    </citation>
    <scope>NUCLEOTIDE SEQUENCE [LARGE SCALE GENOMIC DNA]</scope>
    <source>
        <strain evidence="1 2">JCM 3325</strain>
    </source>
</reference>
<protein>
    <submittedName>
        <fullName evidence="1">Uncharacterized protein</fullName>
    </submittedName>
</protein>
<name>A0ABN3JPX7_9ACTN</name>
<proteinExistence type="predicted"/>